<dbReference type="Proteomes" id="UP001583177">
    <property type="component" value="Unassembled WGS sequence"/>
</dbReference>
<name>A0ABR3VVW2_9PEZI</name>
<organism evidence="1 2">
    <name type="scientific">Diaporthe australafricana</name>
    <dbReference type="NCBI Taxonomy" id="127596"/>
    <lineage>
        <taxon>Eukaryota</taxon>
        <taxon>Fungi</taxon>
        <taxon>Dikarya</taxon>
        <taxon>Ascomycota</taxon>
        <taxon>Pezizomycotina</taxon>
        <taxon>Sordariomycetes</taxon>
        <taxon>Sordariomycetidae</taxon>
        <taxon>Diaporthales</taxon>
        <taxon>Diaporthaceae</taxon>
        <taxon>Diaporthe</taxon>
    </lineage>
</organism>
<sequence>MSPLRPTKTFTHFILALPAKITDIWTRYVPLKRGRRVEPSQSSGIMTFLVKAVVFGAMFTMLDEGPELDIMYRAFGIDVLLKTTRQKEHRKLRRIWREAKASGNAGMIRDAFFQMKRAGFERMAIKYFEEPMKNPWDMGRPNGLLDPKDVRVFFILTAGSTRVVGKIHIAFNVDRWELGVQEKIDKTTKWILTTQVQMKQEGGILESPCKLERAYRDQSQDEHELSRDGRGSRFMADAWDRRRTIHVAGE</sequence>
<evidence type="ECO:0000313" key="2">
    <source>
        <dbReference type="Proteomes" id="UP001583177"/>
    </source>
</evidence>
<gene>
    <name evidence="1" type="ORF">Daus18300_014254</name>
</gene>
<keyword evidence="2" id="KW-1185">Reference proteome</keyword>
<reference evidence="1 2" key="1">
    <citation type="journal article" date="2024" name="IMA Fungus">
        <title>IMA Genome - F19 : A genome assembly and annotation guide to empower mycologists, including annotated draft genome sequences of Ceratocystis pirilliformis, Diaporthe australafricana, Fusarium ophioides, Paecilomyces lecythidis, and Sporothrix stenoceras.</title>
        <authorList>
            <person name="Aylward J."/>
            <person name="Wilson A.M."/>
            <person name="Visagie C.M."/>
            <person name="Spraker J."/>
            <person name="Barnes I."/>
            <person name="Buitendag C."/>
            <person name="Ceriani C."/>
            <person name="Del Mar Angel L."/>
            <person name="du Plessis D."/>
            <person name="Fuchs T."/>
            <person name="Gasser K."/>
            <person name="Kramer D."/>
            <person name="Li W."/>
            <person name="Munsamy K."/>
            <person name="Piso A."/>
            <person name="Price J.L."/>
            <person name="Sonnekus B."/>
            <person name="Thomas C."/>
            <person name="van der Nest A."/>
            <person name="van Dijk A."/>
            <person name="van Heerden A."/>
            <person name="van Vuuren N."/>
            <person name="Yilmaz N."/>
            <person name="Duong T.A."/>
            <person name="van der Merwe N.A."/>
            <person name="Wingfield M.J."/>
            <person name="Wingfield B.D."/>
        </authorList>
    </citation>
    <scope>NUCLEOTIDE SEQUENCE [LARGE SCALE GENOMIC DNA]</scope>
    <source>
        <strain evidence="1 2">CMW 18300</strain>
    </source>
</reference>
<accession>A0ABR3VVW2</accession>
<proteinExistence type="predicted"/>
<protein>
    <submittedName>
        <fullName evidence="1">Uncharacterized protein</fullName>
    </submittedName>
</protein>
<dbReference type="EMBL" id="JAWRVE010000268">
    <property type="protein sequence ID" value="KAL1846411.1"/>
    <property type="molecule type" value="Genomic_DNA"/>
</dbReference>
<evidence type="ECO:0000313" key="1">
    <source>
        <dbReference type="EMBL" id="KAL1846411.1"/>
    </source>
</evidence>
<comment type="caution">
    <text evidence="1">The sequence shown here is derived from an EMBL/GenBank/DDBJ whole genome shotgun (WGS) entry which is preliminary data.</text>
</comment>